<protein>
    <submittedName>
        <fullName evidence="1">Uncharacterized protein</fullName>
    </submittedName>
</protein>
<organism evidence="1 2">
    <name type="scientific">Eumeta variegata</name>
    <name type="common">Bagworm moth</name>
    <name type="synonym">Eumeta japonica</name>
    <dbReference type="NCBI Taxonomy" id="151549"/>
    <lineage>
        <taxon>Eukaryota</taxon>
        <taxon>Metazoa</taxon>
        <taxon>Ecdysozoa</taxon>
        <taxon>Arthropoda</taxon>
        <taxon>Hexapoda</taxon>
        <taxon>Insecta</taxon>
        <taxon>Pterygota</taxon>
        <taxon>Neoptera</taxon>
        <taxon>Endopterygota</taxon>
        <taxon>Lepidoptera</taxon>
        <taxon>Glossata</taxon>
        <taxon>Ditrysia</taxon>
        <taxon>Tineoidea</taxon>
        <taxon>Psychidae</taxon>
        <taxon>Oiketicinae</taxon>
        <taxon>Eumeta</taxon>
    </lineage>
</organism>
<evidence type="ECO:0000313" key="2">
    <source>
        <dbReference type="Proteomes" id="UP000299102"/>
    </source>
</evidence>
<sequence>MVTNEAGALMVESDDAPDQELDVDHHCINVMLYLNEKTGEMTMDREAYFHGKAYEEVGQQSYIGTIELIAKPESDLTRLKATYA</sequence>
<dbReference type="EMBL" id="BGZK01001223">
    <property type="protein sequence ID" value="GBP74806.1"/>
    <property type="molecule type" value="Genomic_DNA"/>
</dbReference>
<accession>A0A4C1YF90</accession>
<reference evidence="1 2" key="1">
    <citation type="journal article" date="2019" name="Commun. Biol.">
        <title>The bagworm genome reveals a unique fibroin gene that provides high tensile strength.</title>
        <authorList>
            <person name="Kono N."/>
            <person name="Nakamura H."/>
            <person name="Ohtoshi R."/>
            <person name="Tomita M."/>
            <person name="Numata K."/>
            <person name="Arakawa K."/>
        </authorList>
    </citation>
    <scope>NUCLEOTIDE SEQUENCE [LARGE SCALE GENOMIC DNA]</scope>
</reference>
<evidence type="ECO:0000313" key="1">
    <source>
        <dbReference type="EMBL" id="GBP74806.1"/>
    </source>
</evidence>
<gene>
    <name evidence="1" type="ORF">EVAR_43111_1</name>
</gene>
<dbReference type="AlphaFoldDB" id="A0A4C1YF90"/>
<keyword evidence="2" id="KW-1185">Reference proteome</keyword>
<dbReference type="Proteomes" id="UP000299102">
    <property type="component" value="Unassembled WGS sequence"/>
</dbReference>
<proteinExistence type="predicted"/>
<name>A0A4C1YF90_EUMVA</name>
<comment type="caution">
    <text evidence="1">The sequence shown here is derived from an EMBL/GenBank/DDBJ whole genome shotgun (WGS) entry which is preliminary data.</text>
</comment>